<evidence type="ECO:0000313" key="2">
    <source>
        <dbReference type="Proteomes" id="UP001164929"/>
    </source>
</evidence>
<accession>A0AAD6LQ26</accession>
<sequence length="68" mass="7710">MRKSGRMRERPKLSMSFGTNAQASIKMCQPFSFAMFIHEYGYLAPILKLILGHHEVAVSLNSPSCRTH</sequence>
<protein>
    <submittedName>
        <fullName evidence="1">Uncharacterized protein</fullName>
    </submittedName>
</protein>
<proteinExistence type="predicted"/>
<name>A0AAD6LQ26_9ROSI</name>
<evidence type="ECO:0000313" key="1">
    <source>
        <dbReference type="EMBL" id="KAJ6971190.1"/>
    </source>
</evidence>
<organism evidence="1 2">
    <name type="scientific">Populus alba x Populus x berolinensis</name>
    <dbReference type="NCBI Taxonomy" id="444605"/>
    <lineage>
        <taxon>Eukaryota</taxon>
        <taxon>Viridiplantae</taxon>
        <taxon>Streptophyta</taxon>
        <taxon>Embryophyta</taxon>
        <taxon>Tracheophyta</taxon>
        <taxon>Spermatophyta</taxon>
        <taxon>Magnoliopsida</taxon>
        <taxon>eudicotyledons</taxon>
        <taxon>Gunneridae</taxon>
        <taxon>Pentapetalae</taxon>
        <taxon>rosids</taxon>
        <taxon>fabids</taxon>
        <taxon>Malpighiales</taxon>
        <taxon>Salicaceae</taxon>
        <taxon>Saliceae</taxon>
        <taxon>Populus</taxon>
    </lineage>
</organism>
<dbReference type="Proteomes" id="UP001164929">
    <property type="component" value="Chromosome 15"/>
</dbReference>
<dbReference type="AlphaFoldDB" id="A0AAD6LQ26"/>
<dbReference type="EMBL" id="JAQIZT010000015">
    <property type="protein sequence ID" value="KAJ6971190.1"/>
    <property type="molecule type" value="Genomic_DNA"/>
</dbReference>
<reference evidence="1" key="1">
    <citation type="journal article" date="2023" name="Mol. Ecol. Resour.">
        <title>Chromosome-level genome assembly of a triploid poplar Populus alba 'Berolinensis'.</title>
        <authorList>
            <person name="Chen S."/>
            <person name="Yu Y."/>
            <person name="Wang X."/>
            <person name="Wang S."/>
            <person name="Zhang T."/>
            <person name="Zhou Y."/>
            <person name="He R."/>
            <person name="Meng N."/>
            <person name="Wang Y."/>
            <person name="Liu W."/>
            <person name="Liu Z."/>
            <person name="Liu J."/>
            <person name="Guo Q."/>
            <person name="Huang H."/>
            <person name="Sederoff R.R."/>
            <person name="Wang G."/>
            <person name="Qu G."/>
            <person name="Chen S."/>
        </authorList>
    </citation>
    <scope>NUCLEOTIDE SEQUENCE</scope>
    <source>
        <strain evidence="1">SC-2020</strain>
    </source>
</reference>
<keyword evidence="2" id="KW-1185">Reference proteome</keyword>
<gene>
    <name evidence="1" type="ORF">NC653_035456</name>
</gene>
<comment type="caution">
    <text evidence="1">The sequence shown here is derived from an EMBL/GenBank/DDBJ whole genome shotgun (WGS) entry which is preliminary data.</text>
</comment>